<name>A0A1G9ULX3_9BACT</name>
<organism evidence="1 2">
    <name type="scientific">Catalinimonas alkaloidigena</name>
    <dbReference type="NCBI Taxonomy" id="1075417"/>
    <lineage>
        <taxon>Bacteria</taxon>
        <taxon>Pseudomonadati</taxon>
        <taxon>Bacteroidota</taxon>
        <taxon>Cytophagia</taxon>
        <taxon>Cytophagales</taxon>
        <taxon>Catalimonadaceae</taxon>
        <taxon>Catalinimonas</taxon>
    </lineage>
</organism>
<evidence type="ECO:0000313" key="1">
    <source>
        <dbReference type="EMBL" id="SDM60847.1"/>
    </source>
</evidence>
<dbReference type="OrthoDB" id="1121518at2"/>
<dbReference type="EMBL" id="FNFO01000017">
    <property type="protein sequence ID" value="SDM60847.1"/>
    <property type="molecule type" value="Genomic_DNA"/>
</dbReference>
<accession>A0A1G9ULX3</accession>
<dbReference type="AlphaFoldDB" id="A0A1G9ULX3"/>
<keyword evidence="2" id="KW-1185">Reference proteome</keyword>
<protein>
    <recommendedName>
        <fullName evidence="3">Outer membrane protein beta-barrel domain-containing protein</fullName>
    </recommendedName>
</protein>
<evidence type="ECO:0000313" key="2">
    <source>
        <dbReference type="Proteomes" id="UP000198510"/>
    </source>
</evidence>
<sequence length="248" mass="27913">MKHVCSFRMLTRIGFLALFFLSLPLVGQQIVMLKNGSVLHGKVLSTHDEGQLRLRTQDGSLWIFPNDDVASVDADRLRPYASLRGFYHETWIGVQANRRHVAWPATGYEADVQFSIRTFNGYRLHPRFVPGVGIGIDAYPLEALLPLTVGAKGNLWPGRHMLAYSVEVGYGAAAFSNNTETDGFSRDYQGGVLFNPAVSYKVYLGKAALLTRVGFQWQEASLIESGWRYRSEQRMTFRRLQFGIGFSL</sequence>
<dbReference type="RefSeq" id="WP_143017501.1">
    <property type="nucleotide sequence ID" value="NZ_FNFO01000017.1"/>
</dbReference>
<dbReference type="Proteomes" id="UP000198510">
    <property type="component" value="Unassembled WGS sequence"/>
</dbReference>
<evidence type="ECO:0008006" key="3">
    <source>
        <dbReference type="Google" id="ProtNLM"/>
    </source>
</evidence>
<proteinExistence type="predicted"/>
<gene>
    <name evidence="1" type="ORF">SAMN05421823_1178</name>
</gene>
<reference evidence="1 2" key="1">
    <citation type="submission" date="2016-10" db="EMBL/GenBank/DDBJ databases">
        <authorList>
            <person name="de Groot N.N."/>
        </authorList>
    </citation>
    <scope>NUCLEOTIDE SEQUENCE [LARGE SCALE GENOMIC DNA]</scope>
    <source>
        <strain evidence="1 2">DSM 25186</strain>
    </source>
</reference>
<dbReference type="STRING" id="1075417.SAMN05421823_1178"/>